<proteinExistence type="inferred from homology"/>
<comment type="similarity">
    <text evidence="2">Belongs to the NAPRTase family.</text>
</comment>
<dbReference type="Pfam" id="PF17767">
    <property type="entry name" value="NAPRTase_N"/>
    <property type="match status" value="1"/>
</dbReference>
<evidence type="ECO:0000256" key="2">
    <source>
        <dbReference type="ARBA" id="ARBA00010897"/>
    </source>
</evidence>
<keyword evidence="6" id="KW-1185">Reference proteome</keyword>
<dbReference type="PANTHER" id="PTHR11098:SF1">
    <property type="entry name" value="NICOTINATE PHOSPHORIBOSYLTRANSFERASE"/>
    <property type="match status" value="1"/>
</dbReference>
<dbReference type="InterPro" id="IPR007229">
    <property type="entry name" value="Nic_PRibTrfase-Fam"/>
</dbReference>
<comment type="pathway">
    <text evidence="1">Cofactor biosynthesis; NAD(+) biosynthesis.</text>
</comment>
<evidence type="ECO:0000313" key="5">
    <source>
        <dbReference type="EMBL" id="MBC8752556.1"/>
    </source>
</evidence>
<dbReference type="EMBL" id="VZQQ01000114">
    <property type="protein sequence ID" value="MBC8752556.1"/>
    <property type="molecule type" value="Genomic_DNA"/>
</dbReference>
<reference evidence="5 6" key="1">
    <citation type="submission" date="2019-09" db="EMBL/GenBank/DDBJ databases">
        <title>Paraburkholderia podalyriae sp. nov., A South African Podalyria-associated rhizobium.</title>
        <authorList>
            <person name="Mavima L."/>
            <person name="Beukes C.W."/>
            <person name="Palmer M."/>
            <person name="De Meyer S.E."/>
            <person name="James E.K."/>
            <person name="Maluk M."/>
            <person name="Avontuur J.R."/>
            <person name="Chan W.Y."/>
            <person name="Venter S.N."/>
            <person name="Steenkamp E.T."/>
        </authorList>
    </citation>
    <scope>NUCLEOTIDE SEQUENCE [LARGE SCALE GENOMIC DNA]</scope>
    <source>
        <strain evidence="5 6">WC7.3b</strain>
    </source>
</reference>
<organism evidence="5 6">
    <name type="scientific">Paraburkholderia podalyriae</name>
    <dbReference type="NCBI Taxonomy" id="1938811"/>
    <lineage>
        <taxon>Bacteria</taxon>
        <taxon>Pseudomonadati</taxon>
        <taxon>Pseudomonadota</taxon>
        <taxon>Betaproteobacteria</taxon>
        <taxon>Burkholderiales</taxon>
        <taxon>Burkholderiaceae</taxon>
        <taxon>Paraburkholderia</taxon>
    </lineage>
</organism>
<dbReference type="InterPro" id="IPR040727">
    <property type="entry name" value="NAPRTase_N"/>
</dbReference>
<sequence>MFELFVRTLPPQRNFLVAAGLEQAIGYLTTLRLRDDDCDWLQRSGRFTPEFIASLSDLHFTGDAAALPEGTVCFPNEPLLQLVAPLREAQLVESRLLNLARSRRLSASLRARTNGRRWPRAASCN</sequence>
<dbReference type="PANTHER" id="PTHR11098">
    <property type="entry name" value="NICOTINATE PHOSPHORIBOSYLTRANSFERASE"/>
    <property type="match status" value="1"/>
</dbReference>
<comment type="caution">
    <text evidence="5">The sequence shown here is derived from an EMBL/GenBank/DDBJ whole genome shotgun (WGS) entry which is preliminary data.</text>
</comment>
<gene>
    <name evidence="5" type="ORF">F6X42_41095</name>
</gene>
<evidence type="ECO:0000256" key="3">
    <source>
        <dbReference type="ARBA" id="ARBA00022642"/>
    </source>
</evidence>
<evidence type="ECO:0000313" key="6">
    <source>
        <dbReference type="Proteomes" id="UP000736373"/>
    </source>
</evidence>
<dbReference type="RefSeq" id="WP_312893017.1">
    <property type="nucleotide sequence ID" value="NZ_VZQQ01000114.1"/>
</dbReference>
<dbReference type="SUPFAM" id="SSF54675">
    <property type="entry name" value="Nicotinate/Quinolinate PRTase N-terminal domain-like"/>
    <property type="match status" value="1"/>
</dbReference>
<name>A0ABR7Q2A3_9BURK</name>
<evidence type="ECO:0000259" key="4">
    <source>
        <dbReference type="Pfam" id="PF17767"/>
    </source>
</evidence>
<evidence type="ECO:0000256" key="1">
    <source>
        <dbReference type="ARBA" id="ARBA00004790"/>
    </source>
</evidence>
<protein>
    <recommendedName>
        <fullName evidence="4">Nicotinate phosphoribosyltransferase N-terminal domain-containing protein</fullName>
    </recommendedName>
</protein>
<keyword evidence="3" id="KW-0662">Pyridine nucleotide biosynthesis</keyword>
<accession>A0ABR7Q2A3</accession>
<dbReference type="Proteomes" id="UP000736373">
    <property type="component" value="Unassembled WGS sequence"/>
</dbReference>
<feature type="domain" description="Nicotinate phosphoribosyltransferase N-terminal" evidence="4">
    <location>
        <begin position="2"/>
        <end position="99"/>
    </location>
</feature>
<dbReference type="Gene3D" id="3.20.140.10">
    <property type="entry name" value="nicotinate phosphoribosyltransferase"/>
    <property type="match status" value="1"/>
</dbReference>